<sequence>MSCEPARRAQTLCRPAIMVAEELKSWNMEMSKSLVSLSGRILPSEYVILGSNTKCESGGASDWTNSLRSHPMLLSKAVNTWLVVVPEHLLRDTIVFVTTLRTTAYKMGLQLPDPSYRQLCDDRLTSYMDGLQGGIISTNPELILVVLPNNRSDRYSAVKKKCCVDHPVPTQVILHKNISGSKMKPVAVKLAIQMNCKLGGAPWTVEIPLQFETPFLNNKMRQKYDVCDFVLLKPVHFQNDHLPPQYTSNNDVQQSDMPTGLLLMEYHTVPSKKYGEIISLEDRPHHTVTPGRLMDLTPPDFYLWEALKQACQNPAHCAVAHIVHLSLCDVHFLFPYLEEVNRLGGERDMAKVMVVGFDVYHDSLHQGMSIGALVASLDKAMIRYFSAVSYHRTGEELSNELSANICKALQKFKEYNNGCLPQRIIIYRDGVGEGQIQYVKEHEVDTLEKNLSKVYGGEPVKMAFIVVTKRINTRLFYNGTNPPPGTVVDDVITLPSRYDFFLVSQSVLQGTVSPTSYNVIYDNVGLDADKLQRLTYKLTHMYFNWSGTVRVPAPCQYAHKLAYLVGQALHQAPSQSRLQNVLYFL</sequence>
<dbReference type="Proteomes" id="UP001148838">
    <property type="component" value="Unassembled WGS sequence"/>
</dbReference>
<evidence type="ECO:0000313" key="3">
    <source>
        <dbReference type="Proteomes" id="UP001148838"/>
    </source>
</evidence>
<proteinExistence type="predicted"/>
<reference evidence="2 3" key="1">
    <citation type="journal article" date="2022" name="Allergy">
        <title>Genome assembly and annotation of Periplaneta americana reveal a comprehensive cockroach allergen profile.</title>
        <authorList>
            <person name="Wang L."/>
            <person name="Xiong Q."/>
            <person name="Saelim N."/>
            <person name="Wang L."/>
            <person name="Nong W."/>
            <person name="Wan A.T."/>
            <person name="Shi M."/>
            <person name="Liu X."/>
            <person name="Cao Q."/>
            <person name="Hui J.H.L."/>
            <person name="Sookrung N."/>
            <person name="Leung T.F."/>
            <person name="Tungtrongchitr A."/>
            <person name="Tsui S.K.W."/>
        </authorList>
    </citation>
    <scope>NUCLEOTIDE SEQUENCE [LARGE SCALE GENOMIC DNA]</scope>
    <source>
        <strain evidence="2">PWHHKU_190912</strain>
    </source>
</reference>
<dbReference type="SMART" id="SM00950">
    <property type="entry name" value="Piwi"/>
    <property type="match status" value="1"/>
</dbReference>
<dbReference type="CDD" id="cd04658">
    <property type="entry name" value="Piwi_piwi-like_Euk"/>
    <property type="match status" value="1"/>
</dbReference>
<dbReference type="SUPFAM" id="SSF53098">
    <property type="entry name" value="Ribonuclease H-like"/>
    <property type="match status" value="2"/>
</dbReference>
<feature type="domain" description="Piwi" evidence="1">
    <location>
        <begin position="142"/>
        <end position="570"/>
    </location>
</feature>
<dbReference type="PROSITE" id="PS50822">
    <property type="entry name" value="PIWI"/>
    <property type="match status" value="1"/>
</dbReference>
<evidence type="ECO:0000259" key="1">
    <source>
        <dbReference type="PROSITE" id="PS50822"/>
    </source>
</evidence>
<dbReference type="InterPro" id="IPR036397">
    <property type="entry name" value="RNaseH_sf"/>
</dbReference>
<gene>
    <name evidence="2" type="ORF">ANN_07990</name>
</gene>
<name>A0ABQ8T1R8_PERAM</name>
<dbReference type="Pfam" id="PF02171">
    <property type="entry name" value="Piwi"/>
    <property type="match status" value="2"/>
</dbReference>
<dbReference type="PANTHER" id="PTHR22891">
    <property type="entry name" value="EUKARYOTIC TRANSLATION INITIATION FACTOR 2C"/>
    <property type="match status" value="1"/>
</dbReference>
<organism evidence="2 3">
    <name type="scientific">Periplaneta americana</name>
    <name type="common">American cockroach</name>
    <name type="synonym">Blatta americana</name>
    <dbReference type="NCBI Taxonomy" id="6978"/>
    <lineage>
        <taxon>Eukaryota</taxon>
        <taxon>Metazoa</taxon>
        <taxon>Ecdysozoa</taxon>
        <taxon>Arthropoda</taxon>
        <taxon>Hexapoda</taxon>
        <taxon>Insecta</taxon>
        <taxon>Pterygota</taxon>
        <taxon>Neoptera</taxon>
        <taxon>Polyneoptera</taxon>
        <taxon>Dictyoptera</taxon>
        <taxon>Blattodea</taxon>
        <taxon>Blattoidea</taxon>
        <taxon>Blattidae</taxon>
        <taxon>Blattinae</taxon>
        <taxon>Periplaneta</taxon>
    </lineage>
</organism>
<dbReference type="InterPro" id="IPR003165">
    <property type="entry name" value="Piwi"/>
</dbReference>
<keyword evidence="3" id="KW-1185">Reference proteome</keyword>
<dbReference type="Gene3D" id="3.30.420.10">
    <property type="entry name" value="Ribonuclease H-like superfamily/Ribonuclease H"/>
    <property type="match status" value="1"/>
</dbReference>
<comment type="caution">
    <text evidence="2">The sequence shown here is derived from an EMBL/GenBank/DDBJ whole genome shotgun (WGS) entry which is preliminary data.</text>
</comment>
<evidence type="ECO:0000313" key="2">
    <source>
        <dbReference type="EMBL" id="KAJ4439862.1"/>
    </source>
</evidence>
<dbReference type="Gene3D" id="3.40.50.2300">
    <property type="match status" value="1"/>
</dbReference>
<dbReference type="InterPro" id="IPR012337">
    <property type="entry name" value="RNaseH-like_sf"/>
</dbReference>
<protein>
    <recommendedName>
        <fullName evidence="1">Piwi domain-containing protein</fullName>
    </recommendedName>
</protein>
<accession>A0ABQ8T1R8</accession>
<dbReference type="EMBL" id="JAJSOF020000017">
    <property type="protein sequence ID" value="KAJ4439862.1"/>
    <property type="molecule type" value="Genomic_DNA"/>
</dbReference>